<dbReference type="GO" id="GO:0016787">
    <property type="term" value="F:hydrolase activity"/>
    <property type="evidence" value="ECO:0007669"/>
    <property type="project" value="UniProtKB-KW"/>
</dbReference>
<dbReference type="Gene3D" id="6.10.250.1120">
    <property type="match status" value="1"/>
</dbReference>
<accession>A0A9D2BPP3</accession>
<feature type="domain" description="Nudix hydrolase" evidence="3">
    <location>
        <begin position="69"/>
        <end position="196"/>
    </location>
</feature>
<organism evidence="4 5">
    <name type="scientific">Candidatus Parabacteroides intestinigallinarum</name>
    <dbReference type="NCBI Taxonomy" id="2838722"/>
    <lineage>
        <taxon>Bacteria</taxon>
        <taxon>Pseudomonadati</taxon>
        <taxon>Bacteroidota</taxon>
        <taxon>Bacteroidia</taxon>
        <taxon>Bacteroidales</taxon>
        <taxon>Tannerellaceae</taxon>
        <taxon>Parabacteroides</taxon>
    </lineage>
</organism>
<dbReference type="PROSITE" id="PS51462">
    <property type="entry name" value="NUDIX"/>
    <property type="match status" value="1"/>
</dbReference>
<name>A0A9D2BPP3_9BACT</name>
<dbReference type="EMBL" id="DXEN01000031">
    <property type="protein sequence ID" value="HIX85885.1"/>
    <property type="molecule type" value="Genomic_DNA"/>
</dbReference>
<dbReference type="InterPro" id="IPR015797">
    <property type="entry name" value="NUDIX_hydrolase-like_dom_sf"/>
</dbReference>
<dbReference type="Proteomes" id="UP000823847">
    <property type="component" value="Unassembled WGS sequence"/>
</dbReference>
<dbReference type="AlphaFoldDB" id="A0A9D2BPP3"/>
<dbReference type="Pfam" id="PF12535">
    <property type="entry name" value="Nudix_N"/>
    <property type="match status" value="1"/>
</dbReference>
<dbReference type="Pfam" id="PF00293">
    <property type="entry name" value="NUDIX"/>
    <property type="match status" value="1"/>
</dbReference>
<evidence type="ECO:0000256" key="2">
    <source>
        <dbReference type="ARBA" id="ARBA00022801"/>
    </source>
</evidence>
<comment type="caution">
    <text evidence="4">The sequence shown here is derived from an EMBL/GenBank/DDBJ whole genome shotgun (WGS) entry which is preliminary data.</text>
</comment>
<reference evidence="4" key="2">
    <citation type="submission" date="2021-04" db="EMBL/GenBank/DDBJ databases">
        <authorList>
            <person name="Gilroy R."/>
        </authorList>
    </citation>
    <scope>NUCLEOTIDE SEQUENCE</scope>
    <source>
        <strain evidence="4">ChiHecec2B26-12326</strain>
    </source>
</reference>
<dbReference type="Gene3D" id="3.90.79.10">
    <property type="entry name" value="Nucleoside Triphosphate Pyrophosphohydrolase"/>
    <property type="match status" value="1"/>
</dbReference>
<dbReference type="PANTHER" id="PTHR43046:SF16">
    <property type="entry name" value="ADP-RIBOSE PYROPHOSPHATASE YJHB-RELATED"/>
    <property type="match status" value="1"/>
</dbReference>
<keyword evidence="2 4" id="KW-0378">Hydrolase</keyword>
<gene>
    <name evidence="4" type="ORF">H9848_04670</name>
</gene>
<proteinExistence type="predicted"/>
<dbReference type="SUPFAM" id="SSF55811">
    <property type="entry name" value="Nudix"/>
    <property type="match status" value="1"/>
</dbReference>
<protein>
    <submittedName>
        <fullName evidence="4">NUDIX hydrolase</fullName>
    </submittedName>
</protein>
<reference evidence="4" key="1">
    <citation type="journal article" date="2021" name="PeerJ">
        <title>Extensive microbial diversity within the chicken gut microbiome revealed by metagenomics and culture.</title>
        <authorList>
            <person name="Gilroy R."/>
            <person name="Ravi A."/>
            <person name="Getino M."/>
            <person name="Pursley I."/>
            <person name="Horton D.L."/>
            <person name="Alikhan N.F."/>
            <person name="Baker D."/>
            <person name="Gharbi K."/>
            <person name="Hall N."/>
            <person name="Watson M."/>
            <person name="Adriaenssens E.M."/>
            <person name="Foster-Nyarko E."/>
            <person name="Jarju S."/>
            <person name="Secka A."/>
            <person name="Antonio M."/>
            <person name="Oren A."/>
            <person name="Chaudhuri R.R."/>
            <person name="La Ragione R."/>
            <person name="Hildebrand F."/>
            <person name="Pallen M.J."/>
        </authorList>
    </citation>
    <scope>NUCLEOTIDE SEQUENCE</scope>
    <source>
        <strain evidence="4">ChiHecec2B26-12326</strain>
    </source>
</reference>
<dbReference type="InterPro" id="IPR000086">
    <property type="entry name" value="NUDIX_hydrolase_dom"/>
</dbReference>
<dbReference type="PANTHER" id="PTHR43046">
    <property type="entry name" value="GDP-MANNOSE MANNOSYL HYDROLASE"/>
    <property type="match status" value="1"/>
</dbReference>
<sequence>MKTRSERLVEVAKRVRALAQNGLVYSLSEYDTERYEELTHLSDRITALATGLDEADVASGYRPATDYVTPKVDIRAVVFNEKEEILLVREKADGRWSLPGGWSDVGYSPKEVAAKEVKEETGLDVRPVRLLAVMDMSKHPHPVIPYYVYKFFILCEPVGGTFTEAFDILGKGFFPVDALPPLSLERVLPEQIRWMRHLYHHPEEEVYLD</sequence>
<evidence type="ECO:0000256" key="1">
    <source>
        <dbReference type="ARBA" id="ARBA00001946"/>
    </source>
</evidence>
<evidence type="ECO:0000313" key="5">
    <source>
        <dbReference type="Proteomes" id="UP000823847"/>
    </source>
</evidence>
<evidence type="ECO:0000313" key="4">
    <source>
        <dbReference type="EMBL" id="HIX85885.1"/>
    </source>
</evidence>
<dbReference type="InterPro" id="IPR059176">
    <property type="entry name" value="UDP-X_N"/>
</dbReference>
<evidence type="ECO:0000259" key="3">
    <source>
        <dbReference type="PROSITE" id="PS51462"/>
    </source>
</evidence>
<comment type="cofactor">
    <cofactor evidence="1">
        <name>Mg(2+)</name>
        <dbReference type="ChEBI" id="CHEBI:18420"/>
    </cofactor>
</comment>